<dbReference type="PROSITE" id="PS50878">
    <property type="entry name" value="RT_POL"/>
    <property type="match status" value="1"/>
</dbReference>
<dbReference type="PANTHER" id="PTHR34047:SF10">
    <property type="entry name" value="GROUP II INTRON-ASSOCIATED OPEN READING FRAME"/>
    <property type="match status" value="1"/>
</dbReference>
<dbReference type="GO" id="GO:0003964">
    <property type="term" value="F:RNA-directed DNA polymerase activity"/>
    <property type="evidence" value="ECO:0007669"/>
    <property type="project" value="UniProtKB-KW"/>
</dbReference>
<dbReference type="InterPro" id="IPR013597">
    <property type="entry name" value="Mat_intron_G2"/>
</dbReference>
<keyword evidence="4" id="KW-0548">Nucleotidyltransferase</keyword>
<dbReference type="Proteomes" id="UP001519291">
    <property type="component" value="Unassembled WGS sequence"/>
</dbReference>
<keyword evidence="4" id="KW-0695">RNA-directed DNA polymerase</keyword>
<dbReference type="InterPro" id="IPR002711">
    <property type="entry name" value="HNH"/>
</dbReference>
<dbReference type="EMBL" id="JAGIOH010000001">
    <property type="protein sequence ID" value="MBP2406587.1"/>
    <property type="molecule type" value="Genomic_DNA"/>
</dbReference>
<evidence type="ECO:0000259" key="2">
    <source>
        <dbReference type="PROSITE" id="PS50878"/>
    </source>
</evidence>
<dbReference type="InterPro" id="IPR030931">
    <property type="entry name" value="Group_II_RT_mat"/>
</dbReference>
<gene>
    <name evidence="3" type="ORF">JO379_005095</name>
    <name evidence="4" type="ORF">JO379_006056</name>
</gene>
<dbReference type="GeneID" id="91572900"/>
<dbReference type="Pfam" id="PF13655">
    <property type="entry name" value="RVT_N"/>
    <property type="match status" value="1"/>
</dbReference>
<evidence type="ECO:0000313" key="4">
    <source>
        <dbReference type="EMBL" id="MBP2406587.1"/>
    </source>
</evidence>
<dbReference type="InterPro" id="IPR025960">
    <property type="entry name" value="RVT_N"/>
</dbReference>
<evidence type="ECO:0000256" key="1">
    <source>
        <dbReference type="SAM" id="MobiDB-lite"/>
    </source>
</evidence>
<proteinExistence type="predicted"/>
<dbReference type="Gene3D" id="1.10.30.50">
    <property type="match status" value="1"/>
</dbReference>
<feature type="domain" description="Reverse transcriptase" evidence="2">
    <location>
        <begin position="97"/>
        <end position="332"/>
    </location>
</feature>
<keyword evidence="5" id="KW-1185">Reference proteome</keyword>
<organism evidence="4 5">
    <name type="scientific">Streptomyces syringium</name>
    <dbReference type="NCBI Taxonomy" id="76729"/>
    <lineage>
        <taxon>Bacteria</taxon>
        <taxon>Bacillati</taxon>
        <taxon>Actinomycetota</taxon>
        <taxon>Actinomycetes</taxon>
        <taxon>Kitasatosporales</taxon>
        <taxon>Streptomycetaceae</taxon>
        <taxon>Streptomyces</taxon>
    </lineage>
</organism>
<dbReference type="Pfam" id="PF00078">
    <property type="entry name" value="RVT_1"/>
    <property type="match status" value="1"/>
</dbReference>
<dbReference type="Pfam" id="PF01844">
    <property type="entry name" value="HNH"/>
    <property type="match status" value="1"/>
</dbReference>
<dbReference type="InterPro" id="IPR003615">
    <property type="entry name" value="HNH_nuc"/>
</dbReference>
<dbReference type="Pfam" id="PF08388">
    <property type="entry name" value="GIIM"/>
    <property type="match status" value="1"/>
</dbReference>
<evidence type="ECO:0000313" key="5">
    <source>
        <dbReference type="Proteomes" id="UP001519291"/>
    </source>
</evidence>
<dbReference type="CDD" id="cd00085">
    <property type="entry name" value="HNHc"/>
    <property type="match status" value="1"/>
</dbReference>
<feature type="region of interest" description="Disordered" evidence="1">
    <location>
        <begin position="64"/>
        <end position="86"/>
    </location>
</feature>
<dbReference type="SMART" id="SM00507">
    <property type="entry name" value="HNHc"/>
    <property type="match status" value="1"/>
</dbReference>
<dbReference type="InterPro" id="IPR000477">
    <property type="entry name" value="RT_dom"/>
</dbReference>
<reference evidence="4 5" key="1">
    <citation type="submission" date="2021-03" db="EMBL/GenBank/DDBJ databases">
        <title>Sequencing the genomes of 1000 actinobacteria strains.</title>
        <authorList>
            <person name="Klenk H.-P."/>
        </authorList>
    </citation>
    <scope>NUCLEOTIDE SEQUENCE [LARGE SCALE GENOMIC DNA]</scope>
    <source>
        <strain evidence="4 5">DSM 41480</strain>
    </source>
</reference>
<name>A0ABS4YDU4_9ACTN</name>
<accession>A0ABS4YDU4</accession>
<dbReference type="InterPro" id="IPR043502">
    <property type="entry name" value="DNA/RNA_pol_sf"/>
</dbReference>
<dbReference type="RefSeq" id="WP_307842134.1">
    <property type="nucleotide sequence ID" value="NZ_JAGIOH010000001.1"/>
</dbReference>
<dbReference type="NCBIfam" id="TIGR04416">
    <property type="entry name" value="group_II_RT_mat"/>
    <property type="match status" value="1"/>
</dbReference>
<dbReference type="CDD" id="cd01651">
    <property type="entry name" value="RT_G2_intron"/>
    <property type="match status" value="1"/>
</dbReference>
<dbReference type="InterPro" id="IPR051083">
    <property type="entry name" value="GrpII_Intron_Splice-Mob/Def"/>
</dbReference>
<comment type="caution">
    <text evidence="4">The sequence shown here is derived from an EMBL/GenBank/DDBJ whole genome shotgun (WGS) entry which is preliminary data.</text>
</comment>
<dbReference type="EMBL" id="JAGIOH010000001">
    <property type="protein sequence ID" value="MBP2405626.1"/>
    <property type="molecule type" value="Genomic_DNA"/>
</dbReference>
<dbReference type="SUPFAM" id="SSF56672">
    <property type="entry name" value="DNA/RNA polymerases"/>
    <property type="match status" value="1"/>
</dbReference>
<dbReference type="EC" id="2.7.7.49" evidence="4"/>
<feature type="compositionally biased region" description="Polar residues" evidence="1">
    <location>
        <begin position="64"/>
        <end position="77"/>
    </location>
</feature>
<sequence>MAVLEPGNGTSDEFERYWAGINWPETERNVVRLRQRIFKASQEGDLKRVRNLQKLMLRSHSNTLSSVRRVTQRSTGKATAGVDGERALTHQGRAKLVAEIASESGLKTKPVRRVYIPKANGKKRPLGIPTIRDRVHQARAKNALEPEWEARFEARSYGFRPGRSCHDAIQAIFNVSAHKSARRLWVLDADLSAAFDRIDHRHLMRAIGGFPGRGMVLRWLKAGVMEGGRFAPTEEGTPQGGVISPLLLNIALHGMGEAAGAVANPQSNAGRVAPVLVRYADDFVALCATEGEAEDVKSRLEEWFRPRGLAFNEEKTKVVHLREGFDFLGFNVRRFNDKMIIKPSPDAVSRCKREMKKNVRQMAGAPVAAVIHRLNPIIRGWSTYYRAVVSKETFGKLDHYMWELLWRWAKRRHRKKGGRWIAARYWGTFRPGSQNRWIFGDRDTGDRLHQFAETKIVRHVSVKGPASKDDPTLTTYWAARRRSRPHPQADGKNRVLLAVRQRGLCPRCGHDLVAGDSYEPQSTREWVLWFTAATRGTHVHHVVHRHQGGSDDKKNLELIHAECHRRHHASDHQPRKLEKQP</sequence>
<protein>
    <submittedName>
        <fullName evidence="4">RNA-directed DNA polymerase</fullName>
        <ecNumber evidence="4">2.7.7.49</ecNumber>
    </submittedName>
</protein>
<dbReference type="PANTHER" id="PTHR34047">
    <property type="entry name" value="NUCLEAR INTRON MATURASE 1, MITOCHONDRIAL-RELATED"/>
    <property type="match status" value="1"/>
</dbReference>
<evidence type="ECO:0000313" key="3">
    <source>
        <dbReference type="EMBL" id="MBP2405626.1"/>
    </source>
</evidence>
<keyword evidence="4" id="KW-0808">Transferase</keyword>